<keyword evidence="3" id="KW-1185">Reference proteome</keyword>
<dbReference type="STRING" id="100787.A0A0G4KJU8"/>
<sequence length="365" mass="40688">MALTPPVTILSLVHNRIRPEKLFKEDTDDPPIHRAPQSSTSWSAKLMKPVVVALERPVEDYLRMYANFHNVTQQRATSSELANNVQQIWTRLNTEHHLLTDHSASIISEHDVVRESAKHILHPVYQVMVLFGAVKSADRHDGVHFEVRTIGESEVTSMDEVMVDGAPAMLEGRPDMLLVRCATGQQPIKSGGRRGAAEEINSRSFCAFEYKNAHVLDRLSWKKAIKPVSGRPLVIAGAEGARRARGSAKRTFLDGRCVAVFKQAILYAILERTKHVVLYDSKSIVLLKFSGMHIDHTSTVEDLISRGVGDWCQATFIPIDDQPLLQDNDRSYSGGQLALQALLGFFFEAMEDTPRDSKQDGTLGV</sequence>
<dbReference type="EMBL" id="CVQI01001113">
    <property type="protein sequence ID" value="CRK06103.1"/>
    <property type="molecule type" value="Genomic_DNA"/>
</dbReference>
<evidence type="ECO:0000313" key="4">
    <source>
        <dbReference type="Proteomes" id="UP000045706"/>
    </source>
</evidence>
<organism evidence="1 4">
    <name type="scientific">Verticillium longisporum</name>
    <name type="common">Verticillium dahliae var. longisporum</name>
    <dbReference type="NCBI Taxonomy" id="100787"/>
    <lineage>
        <taxon>Eukaryota</taxon>
        <taxon>Fungi</taxon>
        <taxon>Dikarya</taxon>
        <taxon>Ascomycota</taxon>
        <taxon>Pezizomycotina</taxon>
        <taxon>Sordariomycetes</taxon>
        <taxon>Hypocreomycetidae</taxon>
        <taxon>Glomerellales</taxon>
        <taxon>Plectosphaerellaceae</taxon>
        <taxon>Verticillium</taxon>
    </lineage>
</organism>
<evidence type="ECO:0000313" key="1">
    <source>
        <dbReference type="EMBL" id="CRK06103.1"/>
    </source>
</evidence>
<dbReference type="Proteomes" id="UP000045706">
    <property type="component" value="Unassembled WGS sequence"/>
</dbReference>
<dbReference type="Proteomes" id="UP000044602">
    <property type="component" value="Unassembled WGS sequence"/>
</dbReference>
<proteinExistence type="predicted"/>
<protein>
    <submittedName>
        <fullName evidence="1">Uncharacterized protein</fullName>
    </submittedName>
</protein>
<dbReference type="EMBL" id="CVQH01012225">
    <property type="protein sequence ID" value="CRK21120.1"/>
    <property type="molecule type" value="Genomic_DNA"/>
</dbReference>
<evidence type="ECO:0000313" key="3">
    <source>
        <dbReference type="Proteomes" id="UP000044602"/>
    </source>
</evidence>
<accession>A0A0G4KJU8</accession>
<feature type="non-terminal residue" evidence="1">
    <location>
        <position position="365"/>
    </location>
</feature>
<dbReference type="AlphaFoldDB" id="A0A0G4KJU8"/>
<name>A0A0G4KJU8_VERLO</name>
<evidence type="ECO:0000313" key="2">
    <source>
        <dbReference type="EMBL" id="CRK21120.1"/>
    </source>
</evidence>
<reference evidence="3 4" key="1">
    <citation type="submission" date="2015-05" db="EMBL/GenBank/DDBJ databases">
        <authorList>
            <person name="Fogelqvist Johan"/>
        </authorList>
    </citation>
    <scope>NUCLEOTIDE SEQUENCE [LARGE SCALE GENOMIC DNA]</scope>
    <source>
        <strain evidence="2">VL1</strain>
        <strain evidence="1">VL2</strain>
    </source>
</reference>
<gene>
    <name evidence="2" type="ORF">BN1708_012996</name>
    <name evidence="1" type="ORF">BN1723_001680</name>
</gene>